<dbReference type="InterPro" id="IPR018719">
    <property type="entry name" value="DUF2243_membrane"/>
</dbReference>
<keyword evidence="3" id="KW-1185">Reference proteome</keyword>
<keyword evidence="1" id="KW-0472">Membrane</keyword>
<organism evidence="2 3">
    <name type="scientific">Methylobacterium radiotolerans</name>
    <dbReference type="NCBI Taxonomy" id="31998"/>
    <lineage>
        <taxon>Bacteria</taxon>
        <taxon>Pseudomonadati</taxon>
        <taxon>Pseudomonadota</taxon>
        <taxon>Alphaproteobacteria</taxon>
        <taxon>Hyphomicrobiales</taxon>
        <taxon>Methylobacteriaceae</taxon>
        <taxon>Methylobacterium</taxon>
    </lineage>
</organism>
<comment type="caution">
    <text evidence="2">The sequence shown here is derived from an EMBL/GenBank/DDBJ whole genome shotgun (WGS) entry which is preliminary data.</text>
</comment>
<reference evidence="2 3" key="1">
    <citation type="journal article" date="2012" name="Genet. Mol. Biol.">
        <title>Analysis of 16S rRNA and mxaF genes revealing insights into Methylobacterium niche-specific plant association.</title>
        <authorList>
            <person name="Dourado M.N."/>
            <person name="Andreote F.D."/>
            <person name="Dini-Andreote F."/>
            <person name="Conti R."/>
            <person name="Araujo J.M."/>
            <person name="Araujo W.L."/>
        </authorList>
    </citation>
    <scope>NUCLEOTIDE SEQUENCE [LARGE SCALE GENOMIC DNA]</scope>
    <source>
        <strain evidence="2 3">SR1.6/4</strain>
    </source>
</reference>
<evidence type="ECO:0000256" key="1">
    <source>
        <dbReference type="SAM" id="Phobius"/>
    </source>
</evidence>
<gene>
    <name evidence="2" type="ORF">MRSR164_11375</name>
</gene>
<dbReference type="EMBL" id="MLBY01000004">
    <property type="protein sequence ID" value="MEE7457358.1"/>
    <property type="molecule type" value="Genomic_DNA"/>
</dbReference>
<evidence type="ECO:0000313" key="3">
    <source>
        <dbReference type="Proteomes" id="UP001349262"/>
    </source>
</evidence>
<feature type="transmembrane region" description="Helical" evidence="1">
    <location>
        <begin position="143"/>
        <end position="165"/>
    </location>
</feature>
<evidence type="ECO:0008006" key="4">
    <source>
        <dbReference type="Google" id="ProtNLM"/>
    </source>
</evidence>
<dbReference type="Proteomes" id="UP001349262">
    <property type="component" value="Unassembled WGS sequence"/>
</dbReference>
<accession>A0ABU7TAK6</accession>
<name>A0ABU7TAK6_9HYPH</name>
<keyword evidence="1" id="KW-0812">Transmembrane</keyword>
<evidence type="ECO:0000313" key="2">
    <source>
        <dbReference type="EMBL" id="MEE7457358.1"/>
    </source>
</evidence>
<feature type="transmembrane region" description="Helical" evidence="1">
    <location>
        <begin position="73"/>
        <end position="92"/>
    </location>
</feature>
<protein>
    <recommendedName>
        <fullName evidence="4">DUF2243 domain-containing protein</fullName>
    </recommendedName>
</protein>
<dbReference type="Pfam" id="PF10002">
    <property type="entry name" value="DUF2243"/>
    <property type="match status" value="1"/>
</dbReference>
<feature type="transmembrane region" description="Helical" evidence="1">
    <location>
        <begin position="104"/>
        <end position="123"/>
    </location>
</feature>
<feature type="transmembrane region" description="Helical" evidence="1">
    <location>
        <begin position="21"/>
        <end position="46"/>
    </location>
</feature>
<keyword evidence="1" id="KW-1133">Transmembrane helix</keyword>
<proteinExistence type="predicted"/>
<sequence length="180" mass="20422">MREGQGRVEPAGTEGRPGADFPVAAGVLFGLGLGGFFDGIVLHQVLQWHHMLSTWYPITSIENLELNTLWDGIFHSATYVFVVLGLFVLWRRGRGRTLSWSKQALAGSLLVGWGSFNLVEGLIDHQWLGVHHVNERVDREHWFLWDLGFLAWGLAMLLSGVWLLWRRRGRRAVAPTALRR</sequence>